<reference evidence="3 4" key="1">
    <citation type="submission" date="2019-07" db="EMBL/GenBank/DDBJ databases">
        <title>Annotation for the trematode Paragonimus westermani.</title>
        <authorList>
            <person name="Choi Y.-J."/>
        </authorList>
    </citation>
    <scope>NUCLEOTIDE SEQUENCE [LARGE SCALE GENOMIC DNA]</scope>
    <source>
        <strain evidence="3">180907_Pwestermani</strain>
    </source>
</reference>
<dbReference type="AlphaFoldDB" id="A0A8T0D1E4"/>
<accession>A0A8T0D1E4</accession>
<keyword evidence="4" id="KW-1185">Reference proteome</keyword>
<dbReference type="Proteomes" id="UP000699462">
    <property type="component" value="Unassembled WGS sequence"/>
</dbReference>
<feature type="compositionally biased region" description="Low complexity" evidence="1">
    <location>
        <begin position="74"/>
        <end position="98"/>
    </location>
</feature>
<feature type="transmembrane region" description="Helical" evidence="2">
    <location>
        <begin position="158"/>
        <end position="182"/>
    </location>
</feature>
<dbReference type="EMBL" id="JTDF01021552">
    <property type="protein sequence ID" value="KAF8561703.1"/>
    <property type="molecule type" value="Genomic_DNA"/>
</dbReference>
<evidence type="ECO:0000256" key="1">
    <source>
        <dbReference type="SAM" id="MobiDB-lite"/>
    </source>
</evidence>
<feature type="region of interest" description="Disordered" evidence="1">
    <location>
        <begin position="417"/>
        <end position="474"/>
    </location>
</feature>
<dbReference type="OrthoDB" id="6244950at2759"/>
<name>A0A8T0D1E4_9TREM</name>
<organism evidence="3 4">
    <name type="scientific">Paragonimus westermani</name>
    <dbReference type="NCBI Taxonomy" id="34504"/>
    <lineage>
        <taxon>Eukaryota</taxon>
        <taxon>Metazoa</taxon>
        <taxon>Spiralia</taxon>
        <taxon>Lophotrochozoa</taxon>
        <taxon>Platyhelminthes</taxon>
        <taxon>Trematoda</taxon>
        <taxon>Digenea</taxon>
        <taxon>Plagiorchiida</taxon>
        <taxon>Troglotremata</taxon>
        <taxon>Troglotrematidae</taxon>
        <taxon>Paragonimus</taxon>
    </lineage>
</organism>
<comment type="caution">
    <text evidence="3">The sequence shown here is derived from an EMBL/GenBank/DDBJ whole genome shotgun (WGS) entry which is preliminary data.</text>
</comment>
<evidence type="ECO:0000313" key="3">
    <source>
        <dbReference type="EMBL" id="KAF8561703.1"/>
    </source>
</evidence>
<feature type="compositionally biased region" description="Polar residues" evidence="1">
    <location>
        <begin position="417"/>
        <end position="432"/>
    </location>
</feature>
<evidence type="ECO:0000313" key="4">
    <source>
        <dbReference type="Proteomes" id="UP000699462"/>
    </source>
</evidence>
<keyword evidence="2" id="KW-1133">Transmembrane helix</keyword>
<proteinExistence type="predicted"/>
<protein>
    <submittedName>
        <fullName evidence="3">Uncharacterized protein</fullName>
    </submittedName>
</protein>
<keyword evidence="2" id="KW-0472">Membrane</keyword>
<sequence length="474" mass="52306">MSVISECLSCDVIKSCEMVVCASHTENGQMVFDYVVGCELYCPKLGQLVCKKDETGGLSWSPVDPCRLTTTTTTTAATTTTTERTTTTEASHTSNSTTVSMMNHTNSSTQVANQEDETANTPLDYFNSTSPHSLTTSTTIQQHTGETFSSIPRWVMSWLIPILAFIAVTLSLLICCIAAHHLRKHRGQIYLRKKNRQYDTVLRDAMGSPNNRGSQSYNVSSANSVTALTQATREWNGSNELRQSNGAVMPKKAIKKQRTLSHRKRKAKVDTVDEHRFINWQEMDTHSFITPPSPRSAVESAGSMRKRNGDVLHSNNPYAPLVSTDAPSSTTLRHLANVTPLPRAPSPLASQFGEVQSLSHSSAYGSAALYENPMAMALSALEDAPDCYGTQTRHGFPQHDPLLVDTSENTVWTSDYSLNNKWPPVSENSPTDNRARADSQVEMNQSAFSFSDKHLYRPPECIQSDTNPPKIPRI</sequence>
<keyword evidence="2" id="KW-0812">Transmembrane</keyword>
<evidence type="ECO:0000256" key="2">
    <source>
        <dbReference type="SAM" id="Phobius"/>
    </source>
</evidence>
<gene>
    <name evidence="3" type="ORF">P879_07751</name>
</gene>
<feature type="region of interest" description="Disordered" evidence="1">
    <location>
        <begin position="74"/>
        <end position="101"/>
    </location>
</feature>